<dbReference type="AlphaFoldDB" id="A0A6B2KY74"/>
<dbReference type="EMBL" id="GIBP01000579">
    <property type="protein sequence ID" value="NDV29548.1"/>
    <property type="molecule type" value="Transcribed_RNA"/>
</dbReference>
<sequence length="830" mass="92565">MLSDIKTLCYAFGQERTNNFLLPLIISWFNEKDSELKCIFFQNFVGISTIAGTESVTSFVLTCVIPELHDTNNYVVLSALDCLTALSRLSILKTKTLLEIVEYGSPHLLNPNTAIKCTTMALMDVISKNISFTDLHCFMIPLIRPYLTRDVVDISLEALTNCLLEPIGSWSLKKAVSVVFDEVKPTTTPISLVDFQPETRISFTTQQALKQVGSIPTNPGNSHICKLQSNGFSVATEVVRIESSKRNFNGKENEELSDIRYGLKIAELDVSKEDEEKLFLIRNFIKQCSRTYHNKTTSEEADRSKKDVGWSKEELGGLKTKNVNEVDPSMLGLLTDLNLLALPPAKTPKASLRTVPTVTSPPPRGLPPITPTGTIKPRRTSEATKSKMYTPVRAVTESEDVLGSITSSFGSLIRRPANASLKSWKPAGTLVAHLSEHSGAVTCIEPSKDNLFFASGGEDGTVKIWDCQRSICTKSKCSYFSNLANDPVRALTICENTHTVACAFQSGSIHLFRIEHVLEKKDYTYDIIGRTPITEFNVNKEEGEIVDLKHYNNTQDMGPCCAPGGSLLVYVTQQGYIHGKDLRTSKEAWKLKNSNNFGLISCVHMDPSRYWMVVGTMTGYVCGWDLRFRLPFAEWKTESKYIYKICSSPVIKGTQYGLLVTGPGYFHSLDLETGQVRWLFEKKNTSENERKPSSNQRRGSNAQKELLDFTHQESSTRALLSLPDSTAVISAGTEQTITYWDFEQPDSSCIISGRQNRTAPKYSFYPRRGVMVFEEDSPKDPPQFGSSQEAAVVTTIPTKHHDTITELKYLDQPTLALISASRDGVIKVWQ</sequence>
<keyword evidence="5" id="KW-0547">Nucleotide-binding</keyword>
<dbReference type="InterPro" id="IPR001680">
    <property type="entry name" value="WD40_rpt"/>
</dbReference>
<dbReference type="GO" id="GO:0045324">
    <property type="term" value="P:late endosome to vacuole transport"/>
    <property type="evidence" value="ECO:0007669"/>
    <property type="project" value="InterPro"/>
</dbReference>
<dbReference type="GO" id="GO:0006623">
    <property type="term" value="P:protein targeting to vacuole"/>
    <property type="evidence" value="ECO:0007669"/>
    <property type="project" value="TreeGrafter"/>
</dbReference>
<accession>A0A6B2KY74</accession>
<dbReference type="Pfam" id="PF00400">
    <property type="entry name" value="WD40"/>
    <property type="match status" value="2"/>
</dbReference>
<feature type="compositionally biased region" description="Pro residues" evidence="9">
    <location>
        <begin position="359"/>
        <end position="370"/>
    </location>
</feature>
<feature type="repeat" description="WD" evidence="8">
    <location>
        <begin position="797"/>
        <end position="830"/>
    </location>
</feature>
<dbReference type="GO" id="GO:0034271">
    <property type="term" value="C:phosphatidylinositol 3-kinase complex, class III, type I"/>
    <property type="evidence" value="ECO:0007669"/>
    <property type="project" value="TreeGrafter"/>
</dbReference>
<keyword evidence="3" id="KW-0808">Transferase</keyword>
<protein>
    <recommendedName>
        <fullName evidence="1">non-specific serine/threonine protein kinase</fullName>
        <ecNumber evidence="1">2.7.11.1</ecNumber>
    </recommendedName>
</protein>
<dbReference type="SUPFAM" id="SSF48371">
    <property type="entry name" value="ARM repeat"/>
    <property type="match status" value="1"/>
</dbReference>
<dbReference type="InterPro" id="IPR045162">
    <property type="entry name" value="Vps15-like"/>
</dbReference>
<dbReference type="InterPro" id="IPR011989">
    <property type="entry name" value="ARM-like"/>
</dbReference>
<dbReference type="GO" id="GO:0016236">
    <property type="term" value="P:macroautophagy"/>
    <property type="evidence" value="ECO:0007669"/>
    <property type="project" value="InterPro"/>
</dbReference>
<keyword evidence="4" id="KW-0677">Repeat</keyword>
<dbReference type="GO" id="GO:0071561">
    <property type="term" value="C:nucleus-vacuole junction"/>
    <property type="evidence" value="ECO:0007669"/>
    <property type="project" value="TreeGrafter"/>
</dbReference>
<dbReference type="Pfam" id="PF22956">
    <property type="entry name" value="VPS15-like_hel"/>
    <property type="match status" value="1"/>
</dbReference>
<evidence type="ECO:0000259" key="10">
    <source>
        <dbReference type="Pfam" id="PF22956"/>
    </source>
</evidence>
<evidence type="ECO:0000256" key="7">
    <source>
        <dbReference type="ARBA" id="ARBA00022840"/>
    </source>
</evidence>
<dbReference type="GO" id="GO:0004674">
    <property type="term" value="F:protein serine/threonine kinase activity"/>
    <property type="evidence" value="ECO:0007669"/>
    <property type="project" value="UniProtKB-KW"/>
</dbReference>
<dbReference type="PROSITE" id="PS50082">
    <property type="entry name" value="WD_REPEATS_2"/>
    <property type="match status" value="2"/>
</dbReference>
<evidence type="ECO:0000256" key="2">
    <source>
        <dbReference type="ARBA" id="ARBA00022527"/>
    </source>
</evidence>
<dbReference type="GO" id="GO:0005524">
    <property type="term" value="F:ATP binding"/>
    <property type="evidence" value="ECO:0007669"/>
    <property type="project" value="UniProtKB-KW"/>
</dbReference>
<dbReference type="PROSITE" id="PS50294">
    <property type="entry name" value="WD_REPEATS_REGION"/>
    <property type="match status" value="2"/>
</dbReference>
<dbReference type="SUPFAM" id="SSF50978">
    <property type="entry name" value="WD40 repeat-like"/>
    <property type="match status" value="1"/>
</dbReference>
<evidence type="ECO:0000256" key="6">
    <source>
        <dbReference type="ARBA" id="ARBA00022777"/>
    </source>
</evidence>
<dbReference type="Gene3D" id="2.130.10.10">
    <property type="entry name" value="YVTN repeat-like/Quinoprotein amine dehydrogenase"/>
    <property type="match status" value="2"/>
</dbReference>
<evidence type="ECO:0000256" key="5">
    <source>
        <dbReference type="ARBA" id="ARBA00022741"/>
    </source>
</evidence>
<dbReference type="Gene3D" id="1.25.10.10">
    <property type="entry name" value="Leucine-rich Repeat Variant"/>
    <property type="match status" value="1"/>
</dbReference>
<keyword evidence="7" id="KW-0067">ATP-binding</keyword>
<dbReference type="PANTHER" id="PTHR17583">
    <property type="entry name" value="PHOSPHOINOSITIDE 3-KINASE REGULATORY SUBUNIT 4"/>
    <property type="match status" value="1"/>
</dbReference>
<evidence type="ECO:0000256" key="9">
    <source>
        <dbReference type="SAM" id="MobiDB-lite"/>
    </source>
</evidence>
<dbReference type="PANTHER" id="PTHR17583:SF0">
    <property type="entry name" value="PHOSPHOINOSITIDE 3-KINASE REGULATORY SUBUNIT 4"/>
    <property type="match status" value="1"/>
</dbReference>
<proteinExistence type="predicted"/>
<evidence type="ECO:0000256" key="3">
    <source>
        <dbReference type="ARBA" id="ARBA00022679"/>
    </source>
</evidence>
<keyword evidence="2" id="KW-0723">Serine/threonine-protein kinase</keyword>
<dbReference type="GO" id="GO:0034272">
    <property type="term" value="C:phosphatidylinositol 3-kinase complex, class III, type II"/>
    <property type="evidence" value="ECO:0007669"/>
    <property type="project" value="TreeGrafter"/>
</dbReference>
<reference evidence="11" key="1">
    <citation type="journal article" date="2020" name="J. Eukaryot. Microbiol.">
        <title>De novo Sequencing, Assembly and Annotation of the Transcriptome for the Free-Living Testate Amoeba Arcella intermedia.</title>
        <authorList>
            <person name="Ribeiro G.M."/>
            <person name="Porfirio-Sousa A.L."/>
            <person name="Maurer-Alcala X.X."/>
            <person name="Katz L.A."/>
            <person name="Lahr D.J.G."/>
        </authorList>
    </citation>
    <scope>NUCLEOTIDE SEQUENCE</scope>
</reference>
<dbReference type="InterPro" id="IPR055231">
    <property type="entry name" value="2AA_helical"/>
</dbReference>
<dbReference type="InterPro" id="IPR015943">
    <property type="entry name" value="WD40/YVTN_repeat-like_dom_sf"/>
</dbReference>
<keyword evidence="8" id="KW-0853">WD repeat</keyword>
<dbReference type="GO" id="GO:0005770">
    <property type="term" value="C:late endosome"/>
    <property type="evidence" value="ECO:0007669"/>
    <property type="project" value="TreeGrafter"/>
</dbReference>
<name>A0A6B2KY74_9EUKA</name>
<feature type="domain" description="Phosphatase 2A Regulatory Subunit A helical" evidence="10">
    <location>
        <begin position="1"/>
        <end position="168"/>
    </location>
</feature>
<evidence type="ECO:0000313" key="11">
    <source>
        <dbReference type="EMBL" id="NDV29548.1"/>
    </source>
</evidence>
<keyword evidence="6" id="KW-0418">Kinase</keyword>
<organism evidence="11">
    <name type="scientific">Arcella intermedia</name>
    <dbReference type="NCBI Taxonomy" id="1963864"/>
    <lineage>
        <taxon>Eukaryota</taxon>
        <taxon>Amoebozoa</taxon>
        <taxon>Tubulinea</taxon>
        <taxon>Elardia</taxon>
        <taxon>Arcellinida</taxon>
        <taxon>Sphaerothecina</taxon>
        <taxon>Arcellidae</taxon>
        <taxon>Arcella</taxon>
    </lineage>
</organism>
<evidence type="ECO:0000256" key="4">
    <source>
        <dbReference type="ARBA" id="ARBA00022737"/>
    </source>
</evidence>
<dbReference type="InterPro" id="IPR036322">
    <property type="entry name" value="WD40_repeat_dom_sf"/>
</dbReference>
<dbReference type="EC" id="2.7.11.1" evidence="1"/>
<feature type="region of interest" description="Disordered" evidence="9">
    <location>
        <begin position="351"/>
        <end position="385"/>
    </location>
</feature>
<dbReference type="InterPro" id="IPR016024">
    <property type="entry name" value="ARM-type_fold"/>
</dbReference>
<evidence type="ECO:0000256" key="1">
    <source>
        <dbReference type="ARBA" id="ARBA00012513"/>
    </source>
</evidence>
<evidence type="ECO:0000256" key="8">
    <source>
        <dbReference type="PROSITE-ProRule" id="PRU00221"/>
    </source>
</evidence>
<feature type="repeat" description="WD" evidence="8">
    <location>
        <begin position="434"/>
        <end position="466"/>
    </location>
</feature>
<dbReference type="SMART" id="SM00320">
    <property type="entry name" value="WD40"/>
    <property type="match status" value="5"/>
</dbReference>